<dbReference type="PANTHER" id="PTHR33452">
    <property type="entry name" value="OXIDOREDUCTASE CATD-RELATED"/>
    <property type="match status" value="1"/>
</dbReference>
<feature type="transmembrane region" description="Helical" evidence="7">
    <location>
        <begin position="106"/>
        <end position="125"/>
    </location>
</feature>
<keyword evidence="5 7" id="KW-1133">Transmembrane helix</keyword>
<feature type="transmembrane region" description="Helical" evidence="7">
    <location>
        <begin position="73"/>
        <end position="94"/>
    </location>
</feature>
<comment type="subcellular location">
    <subcellularLocation>
        <location evidence="1">Cell membrane</location>
        <topology evidence="1">Multi-pass membrane protein</topology>
    </subcellularLocation>
</comment>
<keyword evidence="4 7" id="KW-0812">Transmembrane</keyword>
<dbReference type="Proteomes" id="UP000264036">
    <property type="component" value="Unassembled WGS sequence"/>
</dbReference>
<evidence type="ECO:0000256" key="2">
    <source>
        <dbReference type="ARBA" id="ARBA00006679"/>
    </source>
</evidence>
<protein>
    <submittedName>
        <fullName evidence="8">GntR family transcriptional regulator</fullName>
    </submittedName>
</protein>
<dbReference type="Pfam" id="PF07681">
    <property type="entry name" value="DoxX"/>
    <property type="match status" value="1"/>
</dbReference>
<gene>
    <name evidence="8" type="ORF">DD666_16500</name>
</gene>
<evidence type="ECO:0000313" key="8">
    <source>
        <dbReference type="EMBL" id="HBP31001.1"/>
    </source>
</evidence>
<dbReference type="AlphaFoldDB" id="A0A356LK99"/>
<sequence length="131" mass="14092">MRSDDLSKLVLRLTLGILLLMHGIFKVQHGIGGIIGMVSSTGLPGWLGYAVYIGEVIAPILLIVGLYSRIAAVLIAINMIVAIMLAHSGQLFMVTGNGALRLETQYFFLFTAVAVFFAGAGRFSMNSPYNN</sequence>
<name>A0A356LK99_9BURK</name>
<evidence type="ECO:0000256" key="6">
    <source>
        <dbReference type="ARBA" id="ARBA00023136"/>
    </source>
</evidence>
<comment type="caution">
    <text evidence="8">The sequence shown here is derived from an EMBL/GenBank/DDBJ whole genome shotgun (WGS) entry which is preliminary data.</text>
</comment>
<evidence type="ECO:0000256" key="7">
    <source>
        <dbReference type="SAM" id="Phobius"/>
    </source>
</evidence>
<dbReference type="InterPro" id="IPR032808">
    <property type="entry name" value="DoxX"/>
</dbReference>
<comment type="similarity">
    <text evidence="2">Belongs to the DoxX family.</text>
</comment>
<organism evidence="8 9">
    <name type="scientific">Advenella kashmirensis</name>
    <dbReference type="NCBI Taxonomy" id="310575"/>
    <lineage>
        <taxon>Bacteria</taxon>
        <taxon>Pseudomonadati</taxon>
        <taxon>Pseudomonadota</taxon>
        <taxon>Betaproteobacteria</taxon>
        <taxon>Burkholderiales</taxon>
        <taxon>Alcaligenaceae</taxon>
    </lineage>
</organism>
<keyword evidence="6 7" id="KW-0472">Membrane</keyword>
<evidence type="ECO:0000256" key="1">
    <source>
        <dbReference type="ARBA" id="ARBA00004651"/>
    </source>
</evidence>
<evidence type="ECO:0000256" key="3">
    <source>
        <dbReference type="ARBA" id="ARBA00022475"/>
    </source>
</evidence>
<keyword evidence="3" id="KW-1003">Cell membrane</keyword>
<evidence type="ECO:0000256" key="5">
    <source>
        <dbReference type="ARBA" id="ARBA00022989"/>
    </source>
</evidence>
<dbReference type="InterPro" id="IPR051907">
    <property type="entry name" value="DoxX-like_oxidoreductase"/>
</dbReference>
<evidence type="ECO:0000313" key="9">
    <source>
        <dbReference type="Proteomes" id="UP000264036"/>
    </source>
</evidence>
<proteinExistence type="inferred from homology"/>
<dbReference type="GO" id="GO:0005886">
    <property type="term" value="C:plasma membrane"/>
    <property type="evidence" value="ECO:0007669"/>
    <property type="project" value="UniProtKB-SubCell"/>
</dbReference>
<dbReference type="PANTHER" id="PTHR33452:SF1">
    <property type="entry name" value="INNER MEMBRANE PROTEIN YPHA-RELATED"/>
    <property type="match status" value="1"/>
</dbReference>
<feature type="transmembrane region" description="Helical" evidence="7">
    <location>
        <begin position="46"/>
        <end position="67"/>
    </location>
</feature>
<reference evidence="8 9" key="1">
    <citation type="journal article" date="2018" name="Nat. Biotechnol.">
        <title>A standardized bacterial taxonomy based on genome phylogeny substantially revises the tree of life.</title>
        <authorList>
            <person name="Parks D.H."/>
            <person name="Chuvochina M."/>
            <person name="Waite D.W."/>
            <person name="Rinke C."/>
            <person name="Skarshewski A."/>
            <person name="Chaumeil P.A."/>
            <person name="Hugenholtz P."/>
        </authorList>
    </citation>
    <scope>NUCLEOTIDE SEQUENCE [LARGE SCALE GENOMIC DNA]</scope>
    <source>
        <strain evidence="8">UBA10707</strain>
    </source>
</reference>
<accession>A0A356LK99</accession>
<evidence type="ECO:0000256" key="4">
    <source>
        <dbReference type="ARBA" id="ARBA00022692"/>
    </source>
</evidence>
<dbReference type="EMBL" id="DOEK01000035">
    <property type="protein sequence ID" value="HBP31001.1"/>
    <property type="molecule type" value="Genomic_DNA"/>
</dbReference>
<feature type="transmembrane region" description="Helical" evidence="7">
    <location>
        <begin position="6"/>
        <end position="25"/>
    </location>
</feature>